<keyword evidence="3 6" id="KW-0812">Transmembrane</keyword>
<dbReference type="EMBL" id="KQ977104">
    <property type="protein sequence ID" value="KYN05806.1"/>
    <property type="molecule type" value="Genomic_DNA"/>
</dbReference>
<dbReference type="SUPFAM" id="SSF103473">
    <property type="entry name" value="MFS general substrate transporter"/>
    <property type="match status" value="1"/>
</dbReference>
<evidence type="ECO:0000256" key="6">
    <source>
        <dbReference type="SAM" id="Phobius"/>
    </source>
</evidence>
<feature type="domain" description="Major facilitator superfamily associated" evidence="7">
    <location>
        <begin position="13"/>
        <end position="274"/>
    </location>
</feature>
<organism evidence="8 9">
    <name type="scientific">Cyphomyrmex costatus</name>
    <dbReference type="NCBI Taxonomy" id="456900"/>
    <lineage>
        <taxon>Eukaryota</taxon>
        <taxon>Metazoa</taxon>
        <taxon>Ecdysozoa</taxon>
        <taxon>Arthropoda</taxon>
        <taxon>Hexapoda</taxon>
        <taxon>Insecta</taxon>
        <taxon>Pterygota</taxon>
        <taxon>Neoptera</taxon>
        <taxon>Endopterygota</taxon>
        <taxon>Hymenoptera</taxon>
        <taxon>Apocrita</taxon>
        <taxon>Aculeata</taxon>
        <taxon>Formicoidea</taxon>
        <taxon>Formicidae</taxon>
        <taxon>Myrmicinae</taxon>
        <taxon>Cyphomyrmex</taxon>
    </lineage>
</organism>
<evidence type="ECO:0000256" key="3">
    <source>
        <dbReference type="ARBA" id="ARBA00022692"/>
    </source>
</evidence>
<dbReference type="AlphaFoldDB" id="A0A151IM15"/>
<feature type="transmembrane region" description="Helical" evidence="6">
    <location>
        <begin position="36"/>
        <end position="58"/>
    </location>
</feature>
<feature type="transmembrane region" description="Helical" evidence="6">
    <location>
        <begin position="64"/>
        <end position="84"/>
    </location>
</feature>
<sequence>MFLAKVCHHVSDSVNDTICFDILGEIGQMKYGRQRVWGSIGISFLIFVSGCAIDLWSQGKVYKTYTPVFILLFVFICSDLFYCWRKLKLPLSKSPNILKSVCAILKLIPIVIFLCTAISAGIFEGLIFNFLFWYIEDLAMATGYMGQVKIIEGVTTLTSFFGSKVIFFFMSGELLKKFGYGYTLTFCFLCYALRLALLSVVSIPWFVVLVEVILEGPSFALLYATIVTYASIISPPGTSATIQGIAAGVKNSIGYAIGSFSAGFLFKEVGSRMTLKIYSGLAAFFALVYIIVYTLYLKHMTLSSVTQNNVKWKRPNDAQREL</sequence>
<feature type="transmembrane region" description="Helical" evidence="6">
    <location>
        <begin position="104"/>
        <end position="135"/>
    </location>
</feature>
<dbReference type="InterPro" id="IPR051717">
    <property type="entry name" value="MFS_MFSD6"/>
</dbReference>
<reference evidence="8 9" key="1">
    <citation type="submission" date="2016-03" db="EMBL/GenBank/DDBJ databases">
        <title>Cyphomyrmex costatus WGS genome.</title>
        <authorList>
            <person name="Nygaard S."/>
            <person name="Hu H."/>
            <person name="Boomsma J."/>
            <person name="Zhang G."/>
        </authorList>
    </citation>
    <scope>NUCLEOTIDE SEQUENCE [LARGE SCALE GENOMIC DNA]</scope>
    <source>
        <strain evidence="8">MS0001</strain>
        <tissue evidence="8">Whole body</tissue>
    </source>
</reference>
<name>A0A151IM15_9HYME</name>
<dbReference type="GO" id="GO:0016020">
    <property type="term" value="C:membrane"/>
    <property type="evidence" value="ECO:0007669"/>
    <property type="project" value="UniProtKB-SubCell"/>
</dbReference>
<feature type="transmembrane region" description="Helical" evidence="6">
    <location>
        <begin position="212"/>
        <end position="232"/>
    </location>
</feature>
<comment type="similarity">
    <text evidence="2">Belongs to the major facilitator superfamily. MFSD6 family.</text>
</comment>
<keyword evidence="5 6" id="KW-0472">Membrane</keyword>
<feature type="transmembrane region" description="Helical" evidence="6">
    <location>
        <begin position="277"/>
        <end position="297"/>
    </location>
</feature>
<dbReference type="PANTHER" id="PTHR16172:SF37">
    <property type="entry name" value="RE36877P"/>
    <property type="match status" value="1"/>
</dbReference>
<gene>
    <name evidence="8" type="ORF">ALC62_03285</name>
</gene>
<evidence type="ECO:0000259" key="7">
    <source>
        <dbReference type="Pfam" id="PF12832"/>
    </source>
</evidence>
<evidence type="ECO:0000256" key="2">
    <source>
        <dbReference type="ARBA" id="ARBA00005241"/>
    </source>
</evidence>
<proteinExistence type="inferred from homology"/>
<evidence type="ECO:0000313" key="9">
    <source>
        <dbReference type="Proteomes" id="UP000078542"/>
    </source>
</evidence>
<dbReference type="Pfam" id="PF12832">
    <property type="entry name" value="MFS_1_like"/>
    <property type="match status" value="1"/>
</dbReference>
<accession>A0A151IM15</accession>
<dbReference type="Gene3D" id="1.20.1250.20">
    <property type="entry name" value="MFS general substrate transporter like domains"/>
    <property type="match status" value="1"/>
</dbReference>
<evidence type="ECO:0000256" key="1">
    <source>
        <dbReference type="ARBA" id="ARBA00004141"/>
    </source>
</evidence>
<evidence type="ECO:0000313" key="8">
    <source>
        <dbReference type="EMBL" id="KYN05806.1"/>
    </source>
</evidence>
<keyword evidence="9" id="KW-1185">Reference proteome</keyword>
<keyword evidence="4 6" id="KW-1133">Transmembrane helix</keyword>
<protein>
    <submittedName>
        <fullName evidence="8">Major facilitator superfamily domain-containing protein 6</fullName>
    </submittedName>
</protein>
<dbReference type="PANTHER" id="PTHR16172">
    <property type="entry name" value="MAJOR FACILITATOR SUPERFAMILY DOMAIN-CONTAINING PROTEIN 6-LIKE"/>
    <property type="match status" value="1"/>
</dbReference>
<evidence type="ECO:0000256" key="5">
    <source>
        <dbReference type="ARBA" id="ARBA00023136"/>
    </source>
</evidence>
<evidence type="ECO:0000256" key="4">
    <source>
        <dbReference type="ARBA" id="ARBA00022989"/>
    </source>
</evidence>
<feature type="transmembrane region" description="Helical" evidence="6">
    <location>
        <begin position="244"/>
        <end position="265"/>
    </location>
</feature>
<feature type="transmembrane region" description="Helical" evidence="6">
    <location>
        <begin position="182"/>
        <end position="206"/>
    </location>
</feature>
<dbReference type="Proteomes" id="UP000078542">
    <property type="component" value="Unassembled WGS sequence"/>
</dbReference>
<dbReference type="InterPro" id="IPR024989">
    <property type="entry name" value="MFS_assoc_dom"/>
</dbReference>
<comment type="subcellular location">
    <subcellularLocation>
        <location evidence="1">Membrane</location>
        <topology evidence="1">Multi-pass membrane protein</topology>
    </subcellularLocation>
</comment>
<dbReference type="InterPro" id="IPR036259">
    <property type="entry name" value="MFS_trans_sf"/>
</dbReference>